<protein>
    <submittedName>
        <fullName evidence="1">Uncharacterized protein</fullName>
    </submittedName>
</protein>
<dbReference type="EMBL" id="JACEIK010000022">
    <property type="protein sequence ID" value="MCD7446840.1"/>
    <property type="molecule type" value="Genomic_DNA"/>
</dbReference>
<organism evidence="1 2">
    <name type="scientific">Datura stramonium</name>
    <name type="common">Jimsonweed</name>
    <name type="synonym">Common thornapple</name>
    <dbReference type="NCBI Taxonomy" id="4076"/>
    <lineage>
        <taxon>Eukaryota</taxon>
        <taxon>Viridiplantae</taxon>
        <taxon>Streptophyta</taxon>
        <taxon>Embryophyta</taxon>
        <taxon>Tracheophyta</taxon>
        <taxon>Spermatophyta</taxon>
        <taxon>Magnoliopsida</taxon>
        <taxon>eudicotyledons</taxon>
        <taxon>Gunneridae</taxon>
        <taxon>Pentapetalae</taxon>
        <taxon>asterids</taxon>
        <taxon>lamiids</taxon>
        <taxon>Solanales</taxon>
        <taxon>Solanaceae</taxon>
        <taxon>Solanoideae</taxon>
        <taxon>Datureae</taxon>
        <taxon>Datura</taxon>
    </lineage>
</organism>
<feature type="non-terminal residue" evidence="1">
    <location>
        <position position="1"/>
    </location>
</feature>
<evidence type="ECO:0000313" key="1">
    <source>
        <dbReference type="EMBL" id="MCD7446840.1"/>
    </source>
</evidence>
<evidence type="ECO:0000313" key="2">
    <source>
        <dbReference type="Proteomes" id="UP000823775"/>
    </source>
</evidence>
<dbReference type="Proteomes" id="UP000823775">
    <property type="component" value="Unassembled WGS sequence"/>
</dbReference>
<comment type="caution">
    <text evidence="1">The sequence shown here is derived from an EMBL/GenBank/DDBJ whole genome shotgun (WGS) entry which is preliminary data.</text>
</comment>
<proteinExistence type="predicted"/>
<name>A0ABS8RLE8_DATST</name>
<keyword evidence="2" id="KW-1185">Reference proteome</keyword>
<sequence length="59" mass="6524">ARSYKPLPLPCVSLVLHRSGSVNRRCGVDSEYIYSVLCQMPVVYQCFAAVPLRLTGDPP</sequence>
<gene>
    <name evidence="1" type="ORF">HAX54_017902</name>
</gene>
<accession>A0ABS8RLE8</accession>
<feature type="non-terminal residue" evidence="1">
    <location>
        <position position="59"/>
    </location>
</feature>
<reference evidence="1 2" key="1">
    <citation type="journal article" date="2021" name="BMC Genomics">
        <title>Datura genome reveals duplications of psychoactive alkaloid biosynthetic genes and high mutation rate following tissue culture.</title>
        <authorList>
            <person name="Rajewski A."/>
            <person name="Carter-House D."/>
            <person name="Stajich J."/>
            <person name="Litt A."/>
        </authorList>
    </citation>
    <scope>NUCLEOTIDE SEQUENCE [LARGE SCALE GENOMIC DNA]</scope>
    <source>
        <strain evidence="1">AR-01</strain>
    </source>
</reference>